<organism evidence="2 3">
    <name type="scientific">Sphingopyxis granuli</name>
    <dbReference type="NCBI Taxonomy" id="267128"/>
    <lineage>
        <taxon>Bacteria</taxon>
        <taxon>Pseudomonadati</taxon>
        <taxon>Pseudomonadota</taxon>
        <taxon>Alphaproteobacteria</taxon>
        <taxon>Sphingomonadales</taxon>
        <taxon>Sphingomonadaceae</taxon>
        <taxon>Sphingopyxis</taxon>
    </lineage>
</organism>
<sequence>MATRAYSRLRGVSQRTQETENLLARYPRLGEQELARLIEIFPALPPIDKAVIAADERLSGKLAAFYRDHGDKLYPSIAALSVLLFLPITAAATALWWLFG</sequence>
<accession>A0AA86L3G6</accession>
<dbReference type="Proteomes" id="UP000058599">
    <property type="component" value="Chromosome"/>
</dbReference>
<evidence type="ECO:0000256" key="1">
    <source>
        <dbReference type="SAM" id="Phobius"/>
    </source>
</evidence>
<gene>
    <name evidence="2" type="ORF">SGRAN_1498</name>
</gene>
<evidence type="ECO:0000313" key="3">
    <source>
        <dbReference type="Proteomes" id="UP000058599"/>
    </source>
</evidence>
<keyword evidence="1" id="KW-0812">Transmembrane</keyword>
<name>A0AA86L3G6_9SPHN</name>
<reference evidence="2 3" key="1">
    <citation type="journal article" date="2016" name="BMC Genomics">
        <title>Genomic analysis of the nitrate-respiring Sphingopyxis granuli (formerly Sphingomonas macrogoltabida) strain TFA.</title>
        <authorList>
            <person name="Garcia-Romero I."/>
            <person name="Perez-Pulido A.J."/>
            <person name="Gonzalez-Flores Y.E."/>
            <person name="Reyes-Ramirez F."/>
            <person name="Santero E."/>
            <person name="Floriano B."/>
        </authorList>
    </citation>
    <scope>NUCLEOTIDE SEQUENCE [LARGE SCALE GENOMIC DNA]</scope>
    <source>
        <strain evidence="2 3">TFA</strain>
    </source>
</reference>
<protein>
    <submittedName>
        <fullName evidence="2">Uncharacterized protein</fullName>
    </submittedName>
</protein>
<keyword evidence="1" id="KW-0472">Membrane</keyword>
<keyword evidence="1" id="KW-1133">Transmembrane helix</keyword>
<dbReference type="EMBL" id="CP012199">
    <property type="protein sequence ID" value="AMG73885.1"/>
    <property type="molecule type" value="Genomic_DNA"/>
</dbReference>
<dbReference type="RefSeq" id="WP_148650818.1">
    <property type="nucleotide sequence ID" value="NZ_CP012199.1"/>
</dbReference>
<dbReference type="KEGG" id="sgi:SGRAN_1498"/>
<dbReference type="AlphaFoldDB" id="A0AA86L3G6"/>
<evidence type="ECO:0000313" key="2">
    <source>
        <dbReference type="EMBL" id="AMG73885.1"/>
    </source>
</evidence>
<proteinExistence type="predicted"/>
<keyword evidence="3" id="KW-1185">Reference proteome</keyword>
<feature type="transmembrane region" description="Helical" evidence="1">
    <location>
        <begin position="77"/>
        <end position="99"/>
    </location>
</feature>